<dbReference type="AlphaFoldDB" id="A0A2S0MLI8"/>
<proteinExistence type="predicted"/>
<dbReference type="RefSeq" id="WP_106471051.1">
    <property type="nucleotide sequence ID" value="NZ_CP027665.1"/>
</dbReference>
<dbReference type="PANTHER" id="PTHR34289">
    <property type="entry name" value="PROTEIN, PUTATIVE (DUF819)-RELATED"/>
    <property type="match status" value="1"/>
</dbReference>
<gene>
    <name evidence="2" type="ORF">C6Y53_02865</name>
</gene>
<reference evidence="3" key="1">
    <citation type="submission" date="2018-03" db="EMBL/GenBank/DDBJ databases">
        <title>Genomic analysis of the strain SH-1 isolated from shrimp intestine.</title>
        <authorList>
            <person name="Kim Y.-S."/>
            <person name="Kim S.-E."/>
            <person name="Kim K.-H."/>
        </authorList>
    </citation>
    <scope>NUCLEOTIDE SEQUENCE [LARGE SCALE GENOMIC DNA]</scope>
    <source>
        <strain evidence="3">SH-1</strain>
    </source>
</reference>
<name>A0A2S0MLI8_9RHOB</name>
<evidence type="ECO:0000313" key="3">
    <source>
        <dbReference type="Proteomes" id="UP000237655"/>
    </source>
</evidence>
<feature type="transmembrane region" description="Helical" evidence="1">
    <location>
        <begin position="88"/>
        <end position="111"/>
    </location>
</feature>
<dbReference type="PANTHER" id="PTHR34289:SF8">
    <property type="entry name" value="DUF819 DOMAIN-CONTAINING PROTEIN"/>
    <property type="match status" value="1"/>
</dbReference>
<organism evidence="2 3">
    <name type="scientific">Pukyongiella litopenaei</name>
    <dbReference type="NCBI Taxonomy" id="2605946"/>
    <lineage>
        <taxon>Bacteria</taxon>
        <taxon>Pseudomonadati</taxon>
        <taxon>Pseudomonadota</taxon>
        <taxon>Alphaproteobacteria</taxon>
        <taxon>Rhodobacterales</taxon>
        <taxon>Paracoccaceae</taxon>
        <taxon>Pukyongiella</taxon>
    </lineage>
</organism>
<dbReference type="KEGG" id="thas:C6Y53_02865"/>
<keyword evidence="3" id="KW-1185">Reference proteome</keyword>
<feature type="transmembrane region" description="Helical" evidence="1">
    <location>
        <begin position="37"/>
        <end position="56"/>
    </location>
</feature>
<sequence>MQDIGLAALFVVAPAGLLWLCRHSALARRAGPIVLCYAAGLVLGLSGLLPETAAGLRTTVTEAALGLALPLLLFSVDLRAWGQVAGRAMVSMALAVAAVVCVSCLLFAAFAARGVARPEQLSAMAIGMYTGGIANLGAIKLALGIPDARYLLFATVDTAVGAVYLMFVLTVGPRLFARLLPAFEADRGAGTVGVQPGDTYADLLTRAALPGVGLALGAAALCVALAVALAPLVRLAGAQIMVIVLLTSLGLAGSLWRRLRDNRAAPRLGMYLIYVFTFAVAASLDPAALAGMDLSVLVFVLVATFGSLALHAVLCRVVRVDRDTFLITSVAAIMSPAFVPMAARALGNPGVLMSGMATGILGFALGNYLAITVALILGSGG</sequence>
<keyword evidence="1" id="KW-0812">Transmembrane</keyword>
<feature type="transmembrane region" description="Helical" evidence="1">
    <location>
        <begin position="207"/>
        <end position="230"/>
    </location>
</feature>
<feature type="transmembrane region" description="Helical" evidence="1">
    <location>
        <begin position="151"/>
        <end position="171"/>
    </location>
</feature>
<feature type="transmembrane region" description="Helical" evidence="1">
    <location>
        <begin position="294"/>
        <end position="313"/>
    </location>
</feature>
<keyword evidence="1" id="KW-0472">Membrane</keyword>
<dbReference type="Proteomes" id="UP000237655">
    <property type="component" value="Chromosome"/>
</dbReference>
<dbReference type="InterPro" id="IPR008537">
    <property type="entry name" value="DUF819"/>
</dbReference>
<feature type="transmembrane region" description="Helical" evidence="1">
    <location>
        <begin position="123"/>
        <end position="145"/>
    </location>
</feature>
<evidence type="ECO:0000256" key="1">
    <source>
        <dbReference type="SAM" id="Phobius"/>
    </source>
</evidence>
<keyword evidence="1" id="KW-1133">Transmembrane helix</keyword>
<feature type="transmembrane region" description="Helical" evidence="1">
    <location>
        <begin position="236"/>
        <end position="256"/>
    </location>
</feature>
<accession>A0A2S0MLI8</accession>
<feature type="transmembrane region" description="Helical" evidence="1">
    <location>
        <begin position="325"/>
        <end position="343"/>
    </location>
</feature>
<dbReference type="EMBL" id="CP027665">
    <property type="protein sequence ID" value="AVO36736.1"/>
    <property type="molecule type" value="Genomic_DNA"/>
</dbReference>
<protein>
    <submittedName>
        <fullName evidence="2">DUF819 family protein</fullName>
    </submittedName>
</protein>
<feature type="transmembrane region" description="Helical" evidence="1">
    <location>
        <begin position="355"/>
        <end position="377"/>
    </location>
</feature>
<feature type="transmembrane region" description="Helical" evidence="1">
    <location>
        <begin position="268"/>
        <end position="288"/>
    </location>
</feature>
<dbReference type="Pfam" id="PF05684">
    <property type="entry name" value="DUF819"/>
    <property type="match status" value="1"/>
</dbReference>
<evidence type="ECO:0000313" key="2">
    <source>
        <dbReference type="EMBL" id="AVO36736.1"/>
    </source>
</evidence>